<dbReference type="InterPro" id="IPR036249">
    <property type="entry name" value="Thioredoxin-like_sf"/>
</dbReference>
<dbReference type="EMBL" id="FNCY01000001">
    <property type="protein sequence ID" value="SDG78203.1"/>
    <property type="molecule type" value="Genomic_DNA"/>
</dbReference>
<dbReference type="CDD" id="cd02947">
    <property type="entry name" value="TRX_family"/>
    <property type="match status" value="1"/>
</dbReference>
<gene>
    <name evidence="2" type="ORF">SAMN05660652_00709</name>
</gene>
<name>A0A1G7X1Y4_9RHOO</name>
<reference evidence="2 3" key="1">
    <citation type="submission" date="2016-10" db="EMBL/GenBank/DDBJ databases">
        <authorList>
            <person name="de Groot N.N."/>
        </authorList>
    </citation>
    <scope>NUCLEOTIDE SEQUENCE [LARGE SCALE GENOMIC DNA]</scope>
    <source>
        <strain evidence="2 3">DSM 5885</strain>
    </source>
</reference>
<keyword evidence="3" id="KW-1185">Reference proteome</keyword>
<dbReference type="Proteomes" id="UP000198607">
    <property type="component" value="Unassembled WGS sequence"/>
</dbReference>
<dbReference type="STRING" id="83767.SAMN05660652_00709"/>
<evidence type="ECO:0000259" key="1">
    <source>
        <dbReference type="Pfam" id="PF00085"/>
    </source>
</evidence>
<dbReference type="Pfam" id="PF00085">
    <property type="entry name" value="Thioredoxin"/>
    <property type="match status" value="1"/>
</dbReference>
<dbReference type="RefSeq" id="WP_091933466.1">
    <property type="nucleotide sequence ID" value="NZ_FNCY01000001.1"/>
</dbReference>
<dbReference type="OrthoDB" id="8521206at2"/>
<dbReference type="SUPFAM" id="SSF52833">
    <property type="entry name" value="Thioredoxin-like"/>
    <property type="match status" value="1"/>
</dbReference>
<accession>A0A1G7X1Y4</accession>
<dbReference type="AlphaFoldDB" id="A0A1G7X1Y4"/>
<dbReference type="InterPro" id="IPR013766">
    <property type="entry name" value="Thioredoxin_domain"/>
</dbReference>
<protein>
    <submittedName>
        <fullName evidence="2">Thioredoxin</fullName>
    </submittedName>
</protein>
<evidence type="ECO:0000313" key="2">
    <source>
        <dbReference type="EMBL" id="SDG78203.1"/>
    </source>
</evidence>
<proteinExistence type="predicted"/>
<organism evidence="2 3">
    <name type="scientific">Propionivibrio dicarboxylicus</name>
    <dbReference type="NCBI Taxonomy" id="83767"/>
    <lineage>
        <taxon>Bacteria</taxon>
        <taxon>Pseudomonadati</taxon>
        <taxon>Pseudomonadota</taxon>
        <taxon>Betaproteobacteria</taxon>
        <taxon>Rhodocyclales</taxon>
        <taxon>Rhodocyclaceae</taxon>
        <taxon>Propionivibrio</taxon>
    </lineage>
</organism>
<sequence>MEFAVICLCAEWCGTCREYRAGFEALADEFPEMRFHWVDIEDQADEMGDLDVENFPTVLIRRGGDVLFFGTMLPHHGVLKRMLETFAEQSLDESRRYARSAPERLLWQSDADLVGLAANG</sequence>
<evidence type="ECO:0000313" key="3">
    <source>
        <dbReference type="Proteomes" id="UP000198607"/>
    </source>
</evidence>
<dbReference type="Gene3D" id="3.40.30.10">
    <property type="entry name" value="Glutaredoxin"/>
    <property type="match status" value="1"/>
</dbReference>
<feature type="domain" description="Thioredoxin" evidence="1">
    <location>
        <begin position="4"/>
        <end position="65"/>
    </location>
</feature>